<dbReference type="InterPro" id="IPR036974">
    <property type="entry name" value="PUA_sf"/>
</dbReference>
<dbReference type="GO" id="GO:0003723">
    <property type="term" value="F:RNA binding"/>
    <property type="evidence" value="ECO:0007669"/>
    <property type="project" value="InterPro"/>
</dbReference>
<dbReference type="EMBL" id="LNZB01000051">
    <property type="protein sequence ID" value="KTD76247.1"/>
    <property type="molecule type" value="Genomic_DNA"/>
</dbReference>
<keyword evidence="3 5" id="KW-0819">tRNA processing</keyword>
<comment type="function">
    <text evidence="5">Responsible for synthesis of pseudouridine from uracil-55 in the psi GC loop of transfer RNAs.</text>
</comment>
<reference evidence="9 10" key="1">
    <citation type="submission" date="2015-11" db="EMBL/GenBank/DDBJ databases">
        <title>Genomic analysis of 38 Legionella species identifies large and diverse effector repertoires.</title>
        <authorList>
            <person name="Burstein D."/>
            <person name="Amaro F."/>
            <person name="Zusman T."/>
            <person name="Lifshitz Z."/>
            <person name="Cohen O."/>
            <person name="Gilbert J.A."/>
            <person name="Pupko T."/>
            <person name="Shuman H.A."/>
            <person name="Segal G."/>
        </authorList>
    </citation>
    <scope>NUCLEOTIDE SEQUENCE [LARGE SCALE GENOMIC DNA]</scope>
    <source>
        <strain evidence="9 10">ATCC 51914</strain>
    </source>
</reference>
<accession>A0A0W1A4E8</accession>
<sequence length="303" mass="33662">MKKVTNNLNSPINGILLLNKAQGMTSNKALQKAKNLFGAKKAGHSGSLDPLATGMLPVCFGEATKICQYLLDADKCYQTTGLLGIKTNTADSTGEIISQTEEFFVSQDELKGALQQYLGHSKQVPSMFSALKHNGVPLYRLARNGIEIEREARDIQISQLDLTQFDGNNFSLTVTCSKGTYIRNLVEDIGETIGIGAHVTQLHRVYTAGFETSAMYTLDELATMTPSQRMNCLISMDRAINYLPFITLSAEEINAIRQGRIVRCSESMNENENVRLYNEQMQFIGIGEYFNQCQIKAKRLMAF</sequence>
<dbReference type="PANTHER" id="PTHR13767">
    <property type="entry name" value="TRNA-PSEUDOURIDINE SYNTHASE"/>
    <property type="match status" value="1"/>
</dbReference>
<dbReference type="Pfam" id="PF01509">
    <property type="entry name" value="TruB_N"/>
    <property type="match status" value="1"/>
</dbReference>
<dbReference type="InterPro" id="IPR015947">
    <property type="entry name" value="PUA-like_sf"/>
</dbReference>
<dbReference type="Proteomes" id="UP000054729">
    <property type="component" value="Unassembled WGS sequence"/>
</dbReference>
<dbReference type="Gene3D" id="2.30.130.10">
    <property type="entry name" value="PUA domain"/>
    <property type="match status" value="1"/>
</dbReference>
<dbReference type="InterPro" id="IPR015240">
    <property type="entry name" value="tRNA_sdUridine_synth_fam1_C"/>
</dbReference>
<dbReference type="AlphaFoldDB" id="A0A0W1A4E8"/>
<evidence type="ECO:0000256" key="4">
    <source>
        <dbReference type="ARBA" id="ARBA00023235"/>
    </source>
</evidence>
<organism evidence="9 10">
    <name type="scientific">Legionella waltersii</name>
    <dbReference type="NCBI Taxonomy" id="66969"/>
    <lineage>
        <taxon>Bacteria</taxon>
        <taxon>Pseudomonadati</taxon>
        <taxon>Pseudomonadota</taxon>
        <taxon>Gammaproteobacteria</taxon>
        <taxon>Legionellales</taxon>
        <taxon>Legionellaceae</taxon>
        <taxon>Legionella</taxon>
    </lineage>
</organism>
<evidence type="ECO:0000256" key="2">
    <source>
        <dbReference type="ARBA" id="ARBA00005642"/>
    </source>
</evidence>
<dbReference type="Pfam" id="PF16198">
    <property type="entry name" value="TruB_C_2"/>
    <property type="match status" value="1"/>
</dbReference>
<evidence type="ECO:0000259" key="6">
    <source>
        <dbReference type="Pfam" id="PF01509"/>
    </source>
</evidence>
<comment type="catalytic activity">
    <reaction evidence="1 5">
        <text>uridine(55) in tRNA = pseudouridine(55) in tRNA</text>
        <dbReference type="Rhea" id="RHEA:42532"/>
        <dbReference type="Rhea" id="RHEA-COMP:10101"/>
        <dbReference type="Rhea" id="RHEA-COMP:10102"/>
        <dbReference type="ChEBI" id="CHEBI:65314"/>
        <dbReference type="ChEBI" id="CHEBI:65315"/>
        <dbReference type="EC" id="5.4.99.25"/>
    </reaction>
</comment>
<gene>
    <name evidence="5" type="primary">truB</name>
    <name evidence="9" type="ORF">Lwal_1969</name>
</gene>
<proteinExistence type="inferred from homology"/>
<comment type="similarity">
    <text evidence="2 5">Belongs to the pseudouridine synthase TruB family. Type 1 subfamily.</text>
</comment>
<dbReference type="InterPro" id="IPR002501">
    <property type="entry name" value="PsdUridine_synth_N"/>
</dbReference>
<dbReference type="SUPFAM" id="SSF55120">
    <property type="entry name" value="Pseudouridine synthase"/>
    <property type="match status" value="1"/>
</dbReference>
<dbReference type="GO" id="GO:0160148">
    <property type="term" value="F:tRNA pseudouridine(55) synthase activity"/>
    <property type="evidence" value="ECO:0007669"/>
    <property type="project" value="UniProtKB-EC"/>
</dbReference>
<dbReference type="HAMAP" id="MF_01080">
    <property type="entry name" value="TruB_bact"/>
    <property type="match status" value="1"/>
</dbReference>
<keyword evidence="4 5" id="KW-0413">Isomerase</keyword>
<evidence type="ECO:0000313" key="10">
    <source>
        <dbReference type="Proteomes" id="UP000054729"/>
    </source>
</evidence>
<evidence type="ECO:0000259" key="7">
    <source>
        <dbReference type="Pfam" id="PF09157"/>
    </source>
</evidence>
<dbReference type="InterPro" id="IPR032819">
    <property type="entry name" value="TruB_C"/>
</dbReference>
<name>A0A0W1A4E8_9GAMM</name>
<feature type="domain" description="tRNA pseudouridine synthase II TruB subfamily 1 C-terminal" evidence="7">
    <location>
        <begin position="244"/>
        <end position="301"/>
    </location>
</feature>
<keyword evidence="10" id="KW-1185">Reference proteome</keyword>
<dbReference type="InterPro" id="IPR014780">
    <property type="entry name" value="tRNA_psdUridine_synth_TruB"/>
</dbReference>
<dbReference type="InterPro" id="IPR020103">
    <property type="entry name" value="PsdUridine_synth_cat_dom_sf"/>
</dbReference>
<feature type="active site" description="Nucleophile" evidence="5">
    <location>
        <position position="49"/>
    </location>
</feature>
<protein>
    <recommendedName>
        <fullName evidence="5">tRNA pseudouridine synthase B</fullName>
        <ecNumber evidence="5">5.4.99.25</ecNumber>
    </recommendedName>
    <alternativeName>
        <fullName evidence="5">tRNA pseudouridine(55) synthase</fullName>
        <shortName evidence="5">Psi55 synthase</shortName>
    </alternativeName>
    <alternativeName>
        <fullName evidence="5">tRNA pseudouridylate synthase</fullName>
    </alternativeName>
    <alternativeName>
        <fullName evidence="5">tRNA-uridine isomerase</fullName>
    </alternativeName>
</protein>
<feature type="domain" description="tRNA pseudouridylate synthase B C-terminal" evidence="8">
    <location>
        <begin position="183"/>
        <end position="224"/>
    </location>
</feature>
<dbReference type="NCBIfam" id="TIGR00431">
    <property type="entry name" value="TruB"/>
    <property type="match status" value="1"/>
</dbReference>
<comment type="caution">
    <text evidence="9">The sequence shown here is derived from an EMBL/GenBank/DDBJ whole genome shotgun (WGS) entry which is preliminary data.</text>
</comment>
<evidence type="ECO:0000256" key="3">
    <source>
        <dbReference type="ARBA" id="ARBA00022694"/>
    </source>
</evidence>
<dbReference type="CDD" id="cd02573">
    <property type="entry name" value="PseudoU_synth_EcTruB"/>
    <property type="match status" value="1"/>
</dbReference>
<dbReference type="OrthoDB" id="9802309at2"/>
<dbReference type="Pfam" id="PF09157">
    <property type="entry name" value="TruB-C_2"/>
    <property type="match status" value="1"/>
</dbReference>
<evidence type="ECO:0000313" key="9">
    <source>
        <dbReference type="EMBL" id="KTD76247.1"/>
    </source>
</evidence>
<dbReference type="SUPFAM" id="SSF88697">
    <property type="entry name" value="PUA domain-like"/>
    <property type="match status" value="1"/>
</dbReference>
<evidence type="ECO:0000259" key="8">
    <source>
        <dbReference type="Pfam" id="PF16198"/>
    </source>
</evidence>
<dbReference type="GO" id="GO:1990481">
    <property type="term" value="P:mRNA pseudouridine synthesis"/>
    <property type="evidence" value="ECO:0007669"/>
    <property type="project" value="TreeGrafter"/>
</dbReference>
<evidence type="ECO:0000256" key="1">
    <source>
        <dbReference type="ARBA" id="ARBA00000385"/>
    </source>
</evidence>
<dbReference type="PATRIC" id="fig|66969.6.peg.2152"/>
<dbReference type="Gene3D" id="3.30.2350.10">
    <property type="entry name" value="Pseudouridine synthase"/>
    <property type="match status" value="1"/>
</dbReference>
<dbReference type="STRING" id="66969.Lwal_1969"/>
<dbReference type="CDD" id="cd21152">
    <property type="entry name" value="PUA_TruB_bacterial"/>
    <property type="match status" value="1"/>
</dbReference>
<feature type="domain" description="Pseudouridine synthase II N-terminal" evidence="6">
    <location>
        <begin position="34"/>
        <end position="182"/>
    </location>
</feature>
<dbReference type="PANTHER" id="PTHR13767:SF2">
    <property type="entry name" value="PSEUDOURIDYLATE SYNTHASE TRUB1"/>
    <property type="match status" value="1"/>
</dbReference>
<dbReference type="GO" id="GO:0031119">
    <property type="term" value="P:tRNA pseudouridine synthesis"/>
    <property type="evidence" value="ECO:0007669"/>
    <property type="project" value="UniProtKB-UniRule"/>
</dbReference>
<dbReference type="RefSeq" id="WP_058480623.1">
    <property type="nucleotide sequence ID" value="NZ_CAAAIQ010000025.1"/>
</dbReference>
<dbReference type="EC" id="5.4.99.25" evidence="5"/>
<evidence type="ECO:0000256" key="5">
    <source>
        <dbReference type="HAMAP-Rule" id="MF_01080"/>
    </source>
</evidence>